<dbReference type="PANTHER" id="PTHR12378">
    <property type="entry name" value="DESUMOYLATING ISOPEPTIDASE"/>
    <property type="match status" value="1"/>
</dbReference>
<proteinExistence type="inferred from homology"/>
<sequence length="210" mass="24177">MRCAVKLNVYDLLKESWSDYVYYLGFGVHHSGIEIFNQEFSYGAHNDETSGIFAIAPLTAPECRHRMTIDLGETKISIHKFKQLIQELGVQFTGARYHILYQNCNHFSNELSIRLLGREIPGWVNRLARSMHYVQCLIPTKYLDPMPPTPSPPEPEQQRFKAFSGTAHVLGNDTQPLISSEYEYSDRNDINSRRRLLDTAVQKRLQVNST</sequence>
<dbReference type="SMART" id="SM01179">
    <property type="entry name" value="DUF862"/>
    <property type="match status" value="1"/>
</dbReference>
<dbReference type="EMBL" id="GIBP01007582">
    <property type="protein sequence ID" value="NDV36551.1"/>
    <property type="molecule type" value="Transcribed_RNA"/>
</dbReference>
<dbReference type="GO" id="GO:0016579">
    <property type="term" value="P:protein deubiquitination"/>
    <property type="evidence" value="ECO:0007669"/>
    <property type="project" value="TreeGrafter"/>
</dbReference>
<name>A0A6B2LIA8_9EUKA</name>
<dbReference type="GO" id="GO:0006508">
    <property type="term" value="P:proteolysis"/>
    <property type="evidence" value="ECO:0007669"/>
    <property type="project" value="UniProtKB-KW"/>
</dbReference>
<dbReference type="GO" id="GO:0101005">
    <property type="term" value="F:deubiquitinase activity"/>
    <property type="evidence" value="ECO:0007669"/>
    <property type="project" value="TreeGrafter"/>
</dbReference>
<dbReference type="Pfam" id="PF05903">
    <property type="entry name" value="Peptidase_C97"/>
    <property type="match status" value="1"/>
</dbReference>
<evidence type="ECO:0000256" key="2">
    <source>
        <dbReference type="ARBA" id="ARBA00022670"/>
    </source>
</evidence>
<dbReference type="Gene3D" id="3.90.1720.30">
    <property type="entry name" value="PPPDE domains"/>
    <property type="match status" value="1"/>
</dbReference>
<evidence type="ECO:0000313" key="5">
    <source>
        <dbReference type="EMBL" id="NDV36551.1"/>
    </source>
</evidence>
<feature type="domain" description="PPPDE" evidence="4">
    <location>
        <begin position="3"/>
        <end position="142"/>
    </location>
</feature>
<organism evidence="5">
    <name type="scientific">Arcella intermedia</name>
    <dbReference type="NCBI Taxonomy" id="1963864"/>
    <lineage>
        <taxon>Eukaryota</taxon>
        <taxon>Amoebozoa</taxon>
        <taxon>Tubulinea</taxon>
        <taxon>Elardia</taxon>
        <taxon>Arcellinida</taxon>
        <taxon>Sphaerothecina</taxon>
        <taxon>Arcellidae</taxon>
        <taxon>Arcella</taxon>
    </lineage>
</organism>
<accession>A0A6B2LIA8</accession>
<keyword evidence="3" id="KW-0378">Hydrolase</keyword>
<dbReference type="InterPro" id="IPR008580">
    <property type="entry name" value="PPPDE_dom"/>
</dbReference>
<dbReference type="PANTHER" id="PTHR12378:SF80">
    <property type="entry name" value="IP06716P-RELATED"/>
    <property type="match status" value="1"/>
</dbReference>
<keyword evidence="2" id="KW-0645">Protease</keyword>
<protein>
    <recommendedName>
        <fullName evidence="4">PPPDE domain-containing protein</fullName>
    </recommendedName>
</protein>
<comment type="similarity">
    <text evidence="1">Belongs to the DeSI family.</text>
</comment>
<dbReference type="InterPro" id="IPR042266">
    <property type="entry name" value="PPPDE_sf"/>
</dbReference>
<evidence type="ECO:0000259" key="4">
    <source>
        <dbReference type="PROSITE" id="PS51858"/>
    </source>
</evidence>
<dbReference type="PROSITE" id="PS51858">
    <property type="entry name" value="PPPDE"/>
    <property type="match status" value="1"/>
</dbReference>
<evidence type="ECO:0000256" key="1">
    <source>
        <dbReference type="ARBA" id="ARBA00008140"/>
    </source>
</evidence>
<evidence type="ECO:0000256" key="3">
    <source>
        <dbReference type="ARBA" id="ARBA00022801"/>
    </source>
</evidence>
<dbReference type="AlphaFoldDB" id="A0A6B2LIA8"/>
<reference evidence="5" key="1">
    <citation type="journal article" date="2020" name="J. Eukaryot. Microbiol.">
        <title>De novo Sequencing, Assembly and Annotation of the Transcriptome for the Free-Living Testate Amoeba Arcella intermedia.</title>
        <authorList>
            <person name="Ribeiro G.M."/>
            <person name="Porfirio-Sousa A.L."/>
            <person name="Maurer-Alcala X.X."/>
            <person name="Katz L.A."/>
            <person name="Lahr D.J.G."/>
        </authorList>
    </citation>
    <scope>NUCLEOTIDE SEQUENCE</scope>
</reference>